<dbReference type="Pfam" id="PF00583">
    <property type="entry name" value="Acetyltransf_1"/>
    <property type="match status" value="1"/>
</dbReference>
<evidence type="ECO:0000313" key="8">
    <source>
        <dbReference type="Proteomes" id="UP001225316"/>
    </source>
</evidence>
<dbReference type="Gene3D" id="3.40.630.30">
    <property type="match status" value="1"/>
</dbReference>
<name>A0ABU1ATR5_9BACT</name>
<evidence type="ECO:0000256" key="1">
    <source>
        <dbReference type="ARBA" id="ARBA00022491"/>
    </source>
</evidence>
<keyword evidence="4" id="KW-0012">Acyltransferase</keyword>
<keyword evidence="2" id="KW-1277">Toxin-antitoxin system</keyword>
<evidence type="ECO:0000259" key="6">
    <source>
        <dbReference type="PROSITE" id="PS51186"/>
    </source>
</evidence>
<dbReference type="RefSeq" id="WP_308949735.1">
    <property type="nucleotide sequence ID" value="NZ_JARXHW010000016.1"/>
</dbReference>
<organism evidence="7 8">
    <name type="scientific">Thalassobacterium maritimum</name>
    <dbReference type="NCBI Taxonomy" id="3041265"/>
    <lineage>
        <taxon>Bacteria</taxon>
        <taxon>Pseudomonadati</taxon>
        <taxon>Verrucomicrobiota</taxon>
        <taxon>Opitutia</taxon>
        <taxon>Puniceicoccales</taxon>
        <taxon>Coraliomargaritaceae</taxon>
        <taxon>Thalassobacterium</taxon>
    </lineage>
</organism>
<evidence type="ECO:0000256" key="4">
    <source>
        <dbReference type="ARBA" id="ARBA00023315"/>
    </source>
</evidence>
<comment type="catalytic activity">
    <reaction evidence="5">
        <text>glycyl-tRNA(Gly) + acetyl-CoA = N-acetylglycyl-tRNA(Gly) + CoA + H(+)</text>
        <dbReference type="Rhea" id="RHEA:81867"/>
        <dbReference type="Rhea" id="RHEA-COMP:9683"/>
        <dbReference type="Rhea" id="RHEA-COMP:19766"/>
        <dbReference type="ChEBI" id="CHEBI:15378"/>
        <dbReference type="ChEBI" id="CHEBI:57287"/>
        <dbReference type="ChEBI" id="CHEBI:57288"/>
        <dbReference type="ChEBI" id="CHEBI:78522"/>
        <dbReference type="ChEBI" id="CHEBI:232036"/>
    </reaction>
</comment>
<evidence type="ECO:0000256" key="3">
    <source>
        <dbReference type="ARBA" id="ARBA00022679"/>
    </source>
</evidence>
<sequence length="176" mass="19442">MTADLHIQPLDKNLHNRAEFDCGVSALNEYLAKQAALDVKRRAAGCWVLASAGELQRVLGYYTLSPEAIGAVDLPGMPKTISKKLPSYRRFGAALLGRLAVASSEQGKGIGELLLMDAFHRCQALEVPVVVIVVDPKDLYAANWYTRFGFRPLSEDRMVVTLLELEARFNALDSHR</sequence>
<dbReference type="PROSITE" id="PS51186">
    <property type="entry name" value="GNAT"/>
    <property type="match status" value="1"/>
</dbReference>
<dbReference type="PANTHER" id="PTHR36449">
    <property type="entry name" value="ACETYLTRANSFERASE-RELATED"/>
    <property type="match status" value="1"/>
</dbReference>
<feature type="domain" description="N-acetyltransferase" evidence="6">
    <location>
        <begin position="5"/>
        <end position="168"/>
    </location>
</feature>
<dbReference type="EMBL" id="JARXHW010000016">
    <property type="protein sequence ID" value="MDQ8207559.1"/>
    <property type="molecule type" value="Genomic_DNA"/>
</dbReference>
<gene>
    <name evidence="7" type="ORF">QEH52_08565</name>
</gene>
<evidence type="ECO:0000313" key="7">
    <source>
        <dbReference type="EMBL" id="MDQ8207559.1"/>
    </source>
</evidence>
<dbReference type="Proteomes" id="UP001225316">
    <property type="component" value="Unassembled WGS sequence"/>
</dbReference>
<evidence type="ECO:0000256" key="2">
    <source>
        <dbReference type="ARBA" id="ARBA00022649"/>
    </source>
</evidence>
<keyword evidence="8" id="KW-1185">Reference proteome</keyword>
<reference evidence="7 8" key="1">
    <citation type="submission" date="2023-04" db="EMBL/GenBank/DDBJ databases">
        <title>A novel bacteria isolated from coastal sediment.</title>
        <authorList>
            <person name="Liu X.-J."/>
            <person name="Du Z.-J."/>
        </authorList>
    </citation>
    <scope>NUCLEOTIDE SEQUENCE [LARGE SCALE GENOMIC DNA]</scope>
    <source>
        <strain evidence="7 8">SDUM461003</strain>
    </source>
</reference>
<protein>
    <submittedName>
        <fullName evidence="7">GNAT family N-acetyltransferase</fullName>
    </submittedName>
</protein>
<dbReference type="SUPFAM" id="SSF55729">
    <property type="entry name" value="Acyl-CoA N-acyltransferases (Nat)"/>
    <property type="match status" value="1"/>
</dbReference>
<proteinExistence type="predicted"/>
<dbReference type="InterPro" id="IPR016181">
    <property type="entry name" value="Acyl_CoA_acyltransferase"/>
</dbReference>
<comment type="caution">
    <text evidence="7">The sequence shown here is derived from an EMBL/GenBank/DDBJ whole genome shotgun (WGS) entry which is preliminary data.</text>
</comment>
<keyword evidence="3" id="KW-0808">Transferase</keyword>
<dbReference type="PANTHER" id="PTHR36449:SF1">
    <property type="entry name" value="ACETYLTRANSFERASE"/>
    <property type="match status" value="1"/>
</dbReference>
<keyword evidence="1" id="KW-0678">Repressor</keyword>
<accession>A0ABU1ATR5</accession>
<evidence type="ECO:0000256" key="5">
    <source>
        <dbReference type="ARBA" id="ARBA00049880"/>
    </source>
</evidence>
<dbReference type="InterPro" id="IPR000182">
    <property type="entry name" value="GNAT_dom"/>
</dbReference>